<evidence type="ECO:0000256" key="6">
    <source>
        <dbReference type="ARBA" id="ARBA00023180"/>
    </source>
</evidence>
<dbReference type="GO" id="GO:0003676">
    <property type="term" value="F:nucleic acid binding"/>
    <property type="evidence" value="ECO:0007669"/>
    <property type="project" value="InterPro"/>
</dbReference>
<keyword evidence="5" id="KW-1015">Disulfide bond</keyword>
<evidence type="ECO:0000256" key="4">
    <source>
        <dbReference type="ARBA" id="ARBA00022801"/>
    </source>
</evidence>
<dbReference type="Pfam" id="PF02265">
    <property type="entry name" value="S1-P1_nuclease"/>
    <property type="match status" value="1"/>
</dbReference>
<organism evidence="8 9">
    <name type="scientific">Paraglaciecola psychrophila 170</name>
    <dbReference type="NCBI Taxonomy" id="1129794"/>
    <lineage>
        <taxon>Bacteria</taxon>
        <taxon>Pseudomonadati</taxon>
        <taxon>Pseudomonadota</taxon>
        <taxon>Gammaproteobacteria</taxon>
        <taxon>Alteromonadales</taxon>
        <taxon>Alteromonadaceae</taxon>
        <taxon>Paraglaciecola</taxon>
    </lineage>
</organism>
<dbReference type="Gene3D" id="1.10.575.10">
    <property type="entry name" value="P1 Nuclease"/>
    <property type="match status" value="1"/>
</dbReference>
<dbReference type="GO" id="GO:0004519">
    <property type="term" value="F:endonuclease activity"/>
    <property type="evidence" value="ECO:0007669"/>
    <property type="project" value="UniProtKB-KW"/>
</dbReference>
<keyword evidence="2" id="KW-0479">Metal-binding</keyword>
<dbReference type="eggNOG" id="ENOG502Z82C">
    <property type="taxonomic scope" value="Bacteria"/>
</dbReference>
<name>K7AM83_9ALTE</name>
<dbReference type="PATRIC" id="fig|1129794.4.peg.5255"/>
<feature type="signal peptide" evidence="7">
    <location>
        <begin position="1"/>
        <end position="21"/>
    </location>
</feature>
<dbReference type="InterPro" id="IPR008947">
    <property type="entry name" value="PLipase_C/P1_nuclease_dom_sf"/>
</dbReference>
<dbReference type="InterPro" id="IPR003154">
    <property type="entry name" value="S1/P1nuclease"/>
</dbReference>
<accession>K7AM83</accession>
<evidence type="ECO:0000313" key="8">
    <source>
        <dbReference type="EMBL" id="AGH47369.1"/>
    </source>
</evidence>
<gene>
    <name evidence="8" type="ORF">C427_5272</name>
</gene>
<dbReference type="KEGG" id="gps:C427_5272"/>
<keyword evidence="3" id="KW-0255">Endonuclease</keyword>
<evidence type="ECO:0000256" key="5">
    <source>
        <dbReference type="ARBA" id="ARBA00023157"/>
    </source>
</evidence>
<keyword evidence="6" id="KW-0325">Glycoprotein</keyword>
<reference evidence="8 9" key="1">
    <citation type="journal article" date="2013" name="Genome Announc.">
        <title>Complete Genome Sequence of Glaciecola psychrophila Strain 170T.</title>
        <authorList>
            <person name="Yin J."/>
            <person name="Chen J."/>
            <person name="Liu G."/>
            <person name="Yu Y."/>
            <person name="Song L."/>
            <person name="Wang X."/>
            <person name="Qu X."/>
        </authorList>
    </citation>
    <scope>NUCLEOTIDE SEQUENCE [LARGE SCALE GENOMIC DNA]</scope>
    <source>
        <strain evidence="8 9">170</strain>
    </source>
</reference>
<sequence length="258" mass="29349">MKLNKLIMGVVAAAISFQALSWGQVGHRVTGAIAEQYLTPEAQHAIRQLLVNEDLAEASTYADEMRSNPIEFWKKTANPWHYVNVFDGKAYSDVAPPPEGNAVTALEMFAKQLKSTQTSFAEKQLALRFIVHIIGDLHQPFHAGNGLDKGGNDVKLKFFWEESNLHRVWDSGLIDRQKLSYTEWTNILSRKISEQQANQWMEVDPKVWIAESAKVRASVYPENDKLSWDYQYQNLPIVKQRLQMGGVRIAAYLNALFK</sequence>
<dbReference type="GO" id="GO:0016788">
    <property type="term" value="F:hydrolase activity, acting on ester bonds"/>
    <property type="evidence" value="ECO:0007669"/>
    <property type="project" value="InterPro"/>
</dbReference>
<dbReference type="RefSeq" id="WP_007635906.1">
    <property type="nucleotide sequence ID" value="NC_020514.1"/>
</dbReference>
<evidence type="ECO:0000256" key="1">
    <source>
        <dbReference type="ARBA" id="ARBA00022722"/>
    </source>
</evidence>
<protein>
    <submittedName>
        <fullName evidence="8">S1/P1 nuclease</fullName>
    </submittedName>
</protein>
<keyword evidence="1" id="KW-0540">Nuclease</keyword>
<keyword evidence="9" id="KW-1185">Reference proteome</keyword>
<evidence type="ECO:0000256" key="2">
    <source>
        <dbReference type="ARBA" id="ARBA00022723"/>
    </source>
</evidence>
<feature type="chain" id="PRO_5003901655" evidence="7">
    <location>
        <begin position="22"/>
        <end position="258"/>
    </location>
</feature>
<keyword evidence="7" id="KW-0732">Signal</keyword>
<dbReference type="PANTHER" id="PTHR33146:SF26">
    <property type="entry name" value="ENDONUCLEASE 4"/>
    <property type="match status" value="1"/>
</dbReference>
<dbReference type="PANTHER" id="PTHR33146">
    <property type="entry name" value="ENDONUCLEASE 4"/>
    <property type="match status" value="1"/>
</dbReference>
<dbReference type="STRING" id="1129794.C427_5272"/>
<dbReference type="GO" id="GO:0006308">
    <property type="term" value="P:DNA catabolic process"/>
    <property type="evidence" value="ECO:0007669"/>
    <property type="project" value="InterPro"/>
</dbReference>
<dbReference type="SUPFAM" id="SSF48537">
    <property type="entry name" value="Phospholipase C/P1 nuclease"/>
    <property type="match status" value="1"/>
</dbReference>
<proteinExistence type="predicted"/>
<evidence type="ECO:0000313" key="9">
    <source>
        <dbReference type="Proteomes" id="UP000011864"/>
    </source>
</evidence>
<dbReference type="HOGENOM" id="CLU_044365_1_0_6"/>
<dbReference type="GO" id="GO:0046872">
    <property type="term" value="F:metal ion binding"/>
    <property type="evidence" value="ECO:0007669"/>
    <property type="project" value="UniProtKB-KW"/>
</dbReference>
<evidence type="ECO:0000256" key="7">
    <source>
        <dbReference type="SAM" id="SignalP"/>
    </source>
</evidence>
<dbReference type="OrthoDB" id="267579at2"/>
<dbReference type="AlphaFoldDB" id="K7AM83"/>
<dbReference type="EMBL" id="CP003837">
    <property type="protein sequence ID" value="AGH47369.1"/>
    <property type="molecule type" value="Genomic_DNA"/>
</dbReference>
<dbReference type="Proteomes" id="UP000011864">
    <property type="component" value="Chromosome"/>
</dbReference>
<evidence type="ECO:0000256" key="3">
    <source>
        <dbReference type="ARBA" id="ARBA00022759"/>
    </source>
</evidence>
<keyword evidence="4" id="KW-0378">Hydrolase</keyword>
<dbReference type="CDD" id="cd11010">
    <property type="entry name" value="S1-P1_nuclease"/>
    <property type="match status" value="1"/>
</dbReference>